<reference evidence="7 8" key="1">
    <citation type="submission" date="2020-07" db="EMBL/GenBank/DDBJ databases">
        <title>Genomic Encyclopedia of Type Strains, Phase IV (KMG-IV): sequencing the most valuable type-strain genomes for metagenomic binning, comparative biology and taxonomic classification.</title>
        <authorList>
            <person name="Goeker M."/>
        </authorList>
    </citation>
    <scope>NUCLEOTIDE SEQUENCE [LARGE SCALE GENOMIC DNA]</scope>
    <source>
        <strain evidence="7 8">DSM 15730</strain>
    </source>
</reference>
<dbReference type="InterPro" id="IPR050833">
    <property type="entry name" value="Poly_Biosynth_Transport"/>
</dbReference>
<dbReference type="AlphaFoldDB" id="A0A7W0BZE7"/>
<feature type="transmembrane region" description="Helical" evidence="6">
    <location>
        <begin position="291"/>
        <end position="311"/>
    </location>
</feature>
<protein>
    <submittedName>
        <fullName evidence="7">PST family polysaccharide transporter</fullName>
    </submittedName>
</protein>
<organism evidence="7 8">
    <name type="scientific">Thermaerobacillus caldiproteolyticus</name>
    <dbReference type="NCBI Taxonomy" id="247480"/>
    <lineage>
        <taxon>Bacteria</taxon>
        <taxon>Bacillati</taxon>
        <taxon>Bacillota</taxon>
        <taxon>Bacilli</taxon>
        <taxon>Bacillales</taxon>
        <taxon>Anoxybacillaceae</taxon>
        <taxon>Thermaerobacillus</taxon>
    </lineage>
</organism>
<feature type="transmembrane region" description="Helical" evidence="6">
    <location>
        <begin position="125"/>
        <end position="145"/>
    </location>
</feature>
<keyword evidence="5 6" id="KW-0472">Membrane</keyword>
<evidence type="ECO:0000256" key="4">
    <source>
        <dbReference type="ARBA" id="ARBA00022989"/>
    </source>
</evidence>
<feature type="transmembrane region" description="Helical" evidence="6">
    <location>
        <begin position="419"/>
        <end position="440"/>
    </location>
</feature>
<dbReference type="Proteomes" id="UP000523087">
    <property type="component" value="Unassembled WGS sequence"/>
</dbReference>
<sequence>MTLDTESPERKIWKGTMVLTVAAFITKILSAFYRIPYQNIVGDLGFYIYQQVYPIYAIAVSLATYGYPVVISKLVAERIAEKDEKGVTYILRLSLYVLLFVGLSCFSLLYMGAGRIAKWMGDSELVPLIRLISFSFLLLPFISVLRGYFQGNNRMTPTAVSQVGEQSVRVLTIVLLSYVLFRSDETAYEASAGALFGSLAGGFTALLLLIAYWMRRDRRGNMYIIKGNADAKTIICYLFLQGVTICITNMVLTLIQLVDAFSLLSLLMEKGVEDSHAAKLLKGIYDRGQPLIQLGTVIATSFSLTLVPLISGAKKRGDEVFIREKIDLSIRVAFSIGMGAALGLVCLIRPTNVMLFENDRGSLPLAILSASILFTTMSLTLASLLQGIGEEWIAVAGVAIAVVTKWLCNIWLVQVFGTVGAALATLLSYAVMALFLYFKLQKKMNTHFIKKQYMYPVVNAALAMVAVLQLYIWVTSRFGDSRLFAASQALFGVMLGGFVYIIMLLKGNLFSKQELSLLPFGDKLRLFLQKNR</sequence>
<comment type="subcellular location">
    <subcellularLocation>
        <location evidence="1">Cell membrane</location>
        <topology evidence="1">Multi-pass membrane protein</topology>
    </subcellularLocation>
</comment>
<feature type="transmembrane region" description="Helical" evidence="6">
    <location>
        <begin position="166"/>
        <end position="181"/>
    </location>
</feature>
<evidence type="ECO:0000313" key="8">
    <source>
        <dbReference type="Proteomes" id="UP000523087"/>
    </source>
</evidence>
<keyword evidence="4 6" id="KW-1133">Transmembrane helix</keyword>
<evidence type="ECO:0000256" key="6">
    <source>
        <dbReference type="SAM" id="Phobius"/>
    </source>
</evidence>
<feature type="transmembrane region" description="Helical" evidence="6">
    <location>
        <begin position="392"/>
        <end position="413"/>
    </location>
</feature>
<comment type="caution">
    <text evidence="7">The sequence shown here is derived from an EMBL/GenBank/DDBJ whole genome shotgun (WGS) entry which is preliminary data.</text>
</comment>
<evidence type="ECO:0000256" key="5">
    <source>
        <dbReference type="ARBA" id="ARBA00023136"/>
    </source>
</evidence>
<feature type="transmembrane region" description="Helical" evidence="6">
    <location>
        <begin position="53"/>
        <end position="72"/>
    </location>
</feature>
<feature type="transmembrane region" description="Helical" evidence="6">
    <location>
        <begin position="234"/>
        <end position="258"/>
    </location>
</feature>
<keyword evidence="2" id="KW-1003">Cell membrane</keyword>
<dbReference type="EMBL" id="JACDUT010000016">
    <property type="protein sequence ID" value="MBA2876711.1"/>
    <property type="molecule type" value="Genomic_DNA"/>
</dbReference>
<feature type="transmembrane region" description="Helical" evidence="6">
    <location>
        <begin position="485"/>
        <end position="505"/>
    </location>
</feature>
<dbReference type="PANTHER" id="PTHR30250">
    <property type="entry name" value="PST FAMILY PREDICTED COLANIC ACID TRANSPORTER"/>
    <property type="match status" value="1"/>
</dbReference>
<accession>A0A7W0BZE7</accession>
<feature type="transmembrane region" description="Helical" evidence="6">
    <location>
        <begin position="193"/>
        <end position="213"/>
    </location>
</feature>
<feature type="transmembrane region" description="Helical" evidence="6">
    <location>
        <begin position="12"/>
        <end position="33"/>
    </location>
</feature>
<evidence type="ECO:0000256" key="2">
    <source>
        <dbReference type="ARBA" id="ARBA00022475"/>
    </source>
</evidence>
<dbReference type="RefSeq" id="WP_181557384.1">
    <property type="nucleotide sequence ID" value="NZ_JACDUT010000016.1"/>
</dbReference>
<name>A0A7W0BZE7_9BACL</name>
<dbReference type="CDD" id="cd13124">
    <property type="entry name" value="MATE_SpoVB_like"/>
    <property type="match status" value="1"/>
</dbReference>
<dbReference type="PIRSF" id="PIRSF038958">
    <property type="entry name" value="PG_synth_SpoVB"/>
    <property type="match status" value="1"/>
</dbReference>
<feature type="transmembrane region" description="Helical" evidence="6">
    <location>
        <begin position="363"/>
        <end position="385"/>
    </location>
</feature>
<proteinExistence type="predicted"/>
<feature type="transmembrane region" description="Helical" evidence="6">
    <location>
        <begin position="332"/>
        <end position="351"/>
    </location>
</feature>
<evidence type="ECO:0000256" key="1">
    <source>
        <dbReference type="ARBA" id="ARBA00004651"/>
    </source>
</evidence>
<dbReference type="PANTHER" id="PTHR30250:SF29">
    <property type="entry name" value="POLYSACCHARIDE BIOSYNTHESIS PROTEIN C-TERMINAL DOMAIN-CONTAINING PROTEIN"/>
    <property type="match status" value="1"/>
</dbReference>
<evidence type="ECO:0000313" key="7">
    <source>
        <dbReference type="EMBL" id="MBA2876711.1"/>
    </source>
</evidence>
<keyword evidence="8" id="KW-1185">Reference proteome</keyword>
<gene>
    <name evidence="7" type="ORF">HNR31_003529</name>
</gene>
<evidence type="ECO:0000256" key="3">
    <source>
        <dbReference type="ARBA" id="ARBA00022692"/>
    </source>
</evidence>
<dbReference type="InterPro" id="IPR024923">
    <property type="entry name" value="PG_synth_SpoVB"/>
</dbReference>
<dbReference type="Pfam" id="PF01943">
    <property type="entry name" value="Polysacc_synt"/>
    <property type="match status" value="1"/>
</dbReference>
<dbReference type="GO" id="GO:0005886">
    <property type="term" value="C:plasma membrane"/>
    <property type="evidence" value="ECO:0007669"/>
    <property type="project" value="UniProtKB-SubCell"/>
</dbReference>
<feature type="transmembrane region" description="Helical" evidence="6">
    <location>
        <begin position="452"/>
        <end position="473"/>
    </location>
</feature>
<dbReference type="InterPro" id="IPR002797">
    <property type="entry name" value="Polysacc_synth"/>
</dbReference>
<keyword evidence="3 6" id="KW-0812">Transmembrane</keyword>
<feature type="transmembrane region" description="Helical" evidence="6">
    <location>
        <begin position="93"/>
        <end position="113"/>
    </location>
</feature>